<gene>
    <name evidence="1" type="ORF">AW0309160_03848</name>
</gene>
<sequence>MSASIKNISRYYQARYQSRFEYPDPDWEELATSSGIAQPRNPKIRYFSPNYPLPYYGRKNGTLRRKLQR</sequence>
<proteinExistence type="predicted"/>
<evidence type="ECO:0000313" key="1">
    <source>
        <dbReference type="EMBL" id="VVV06358.1"/>
    </source>
</evidence>
<protein>
    <submittedName>
        <fullName evidence="1">Uncharacterized protein</fullName>
    </submittedName>
</protein>
<accession>A0A5Q4ZVM7</accession>
<dbReference type="EMBL" id="LR721751">
    <property type="protein sequence ID" value="VVV06358.1"/>
    <property type="molecule type" value="Genomic_DNA"/>
</dbReference>
<organism evidence="1">
    <name type="scientific">Aliivibrio wodanis</name>
    <dbReference type="NCBI Taxonomy" id="80852"/>
    <lineage>
        <taxon>Bacteria</taxon>
        <taxon>Pseudomonadati</taxon>
        <taxon>Pseudomonadota</taxon>
        <taxon>Gammaproteobacteria</taxon>
        <taxon>Vibrionales</taxon>
        <taxon>Vibrionaceae</taxon>
        <taxon>Aliivibrio</taxon>
    </lineage>
</organism>
<dbReference type="AlphaFoldDB" id="A0A5Q4ZVM7"/>
<reference evidence="1" key="1">
    <citation type="submission" date="2019-09" db="EMBL/GenBank/DDBJ databases">
        <authorList>
            <person name="Hjerde E."/>
        </authorList>
    </citation>
    <scope>NUCLEOTIDE SEQUENCE</scope>
    <source>
        <strain evidence="1">06/09/160</strain>
    </source>
</reference>
<name>A0A5Q4ZVM7_9GAMM</name>